<keyword evidence="10" id="KW-0479">Metal-binding</keyword>
<keyword evidence="25" id="KW-1185">Reference proteome</keyword>
<dbReference type="Pfam" id="PF00076">
    <property type="entry name" value="RRM_1"/>
    <property type="match status" value="1"/>
</dbReference>
<dbReference type="GO" id="GO:0005634">
    <property type="term" value="C:nucleus"/>
    <property type="evidence" value="ECO:0007669"/>
    <property type="project" value="UniProtKB-SubCell"/>
</dbReference>
<dbReference type="PANTHER" id="PTHR13069">
    <property type="entry name" value="ALKYLATED DNA REPAIR PROTEIN ALKB HOMOLOG 8"/>
    <property type="match status" value="1"/>
</dbReference>
<dbReference type="GO" id="GO:0106335">
    <property type="term" value="F:tRNA (5-carboxymethyluridine(34)-5-O)-methyltransferase activity"/>
    <property type="evidence" value="ECO:0007669"/>
    <property type="project" value="UniProtKB-EC"/>
</dbReference>
<protein>
    <recommendedName>
        <fullName evidence="5">tRNA (carboxymethyluridine(34)-5-O)-methyltransferase</fullName>
        <ecNumber evidence="5">2.1.1.229</ecNumber>
    </recommendedName>
    <alternativeName>
        <fullName evidence="18">Alkylated DNA repair protein alkB homolog 8</fullName>
    </alternativeName>
    <alternativeName>
        <fullName evidence="19">S-adenosyl-L-methionine-dependent tRNA methyltransferase ALKBH8</fullName>
    </alternativeName>
</protein>
<evidence type="ECO:0000256" key="2">
    <source>
        <dbReference type="ARBA" id="ARBA00004123"/>
    </source>
</evidence>
<dbReference type="SUPFAM" id="SSF54928">
    <property type="entry name" value="RNA-binding domain, RBD"/>
    <property type="match status" value="1"/>
</dbReference>
<evidence type="ECO:0000256" key="14">
    <source>
        <dbReference type="ARBA" id="ARBA00023242"/>
    </source>
</evidence>
<keyword evidence="9" id="KW-0949">S-adenosyl-L-methionine</keyword>
<dbReference type="AlphaFoldDB" id="A0AAD8ALY7"/>
<evidence type="ECO:0000256" key="11">
    <source>
        <dbReference type="ARBA" id="ARBA00022833"/>
    </source>
</evidence>
<dbReference type="InterPro" id="IPR000504">
    <property type="entry name" value="RRM_dom"/>
</dbReference>
<dbReference type="SUPFAM" id="SSF53335">
    <property type="entry name" value="S-adenosyl-L-methionine-dependent methyltransferases"/>
    <property type="match status" value="1"/>
</dbReference>
<dbReference type="GO" id="GO:0002098">
    <property type="term" value="P:tRNA wobble uridine modification"/>
    <property type="evidence" value="ECO:0007669"/>
    <property type="project" value="TreeGrafter"/>
</dbReference>
<evidence type="ECO:0000256" key="1">
    <source>
        <dbReference type="ARBA" id="ARBA00001954"/>
    </source>
</evidence>
<evidence type="ECO:0000256" key="18">
    <source>
        <dbReference type="ARBA" id="ARBA00049786"/>
    </source>
</evidence>
<evidence type="ECO:0000259" key="23">
    <source>
        <dbReference type="PROSITE" id="PS51471"/>
    </source>
</evidence>
<evidence type="ECO:0000256" key="20">
    <source>
        <dbReference type="PROSITE-ProRule" id="PRU00176"/>
    </source>
</evidence>
<dbReference type="FunFam" id="3.30.70.330:FF:000570">
    <property type="entry name" value="ALKylated DNA repair protein AlkB homolog"/>
    <property type="match status" value="1"/>
</dbReference>
<dbReference type="Gene3D" id="3.40.50.150">
    <property type="entry name" value="Vaccinia Virus protein VP39"/>
    <property type="match status" value="1"/>
</dbReference>
<dbReference type="EC" id="2.1.1.229" evidence="5"/>
<dbReference type="Pfam" id="PF08241">
    <property type="entry name" value="Methyltransf_11"/>
    <property type="match status" value="1"/>
</dbReference>
<keyword evidence="12 20" id="KW-0694">RNA-binding</keyword>
<evidence type="ECO:0000256" key="7">
    <source>
        <dbReference type="ARBA" id="ARBA00022603"/>
    </source>
</evidence>
<dbReference type="InterPro" id="IPR051422">
    <property type="entry name" value="AlkB_tRNA_MeTrf/Diox"/>
</dbReference>
<evidence type="ECO:0000313" key="24">
    <source>
        <dbReference type="EMBL" id="KAJ9601051.1"/>
    </source>
</evidence>
<comment type="catalytic activity">
    <reaction evidence="16">
        <text>5-(carboxymethyl)uridine(34) in tRNA + S-adenosyl-L-methionine = 5-(2-methoxy-2-oxoethyl)uridine(34) in tRNA + S-adenosyl-L-homocysteine</text>
        <dbReference type="Rhea" id="RHEA:43208"/>
        <dbReference type="Rhea" id="RHEA-COMP:10407"/>
        <dbReference type="Rhea" id="RHEA-COMP:10408"/>
        <dbReference type="ChEBI" id="CHEBI:57856"/>
        <dbReference type="ChEBI" id="CHEBI:59789"/>
        <dbReference type="ChEBI" id="CHEBI:74851"/>
        <dbReference type="ChEBI" id="CHEBI:74882"/>
        <dbReference type="EC" id="2.1.1.229"/>
    </reaction>
</comment>
<evidence type="ECO:0000313" key="25">
    <source>
        <dbReference type="Proteomes" id="UP001233999"/>
    </source>
</evidence>
<comment type="caution">
    <text evidence="24">The sequence shown here is derived from an EMBL/GenBank/DDBJ whole genome shotgun (WGS) entry which is preliminary data.</text>
</comment>
<evidence type="ECO:0000256" key="9">
    <source>
        <dbReference type="ARBA" id="ARBA00022691"/>
    </source>
</evidence>
<proteinExistence type="inferred from homology"/>
<dbReference type="InterPro" id="IPR035979">
    <property type="entry name" value="RBD_domain_sf"/>
</dbReference>
<keyword evidence="8" id="KW-0808">Transferase</keyword>
<reference evidence="24" key="1">
    <citation type="journal article" date="2023" name="IScience">
        <title>Live-bearing cockroach genome reveals convergent evolutionary mechanisms linked to viviparity in insects and beyond.</title>
        <authorList>
            <person name="Fouks B."/>
            <person name="Harrison M.C."/>
            <person name="Mikhailova A.A."/>
            <person name="Marchal E."/>
            <person name="English S."/>
            <person name="Carruthers M."/>
            <person name="Jennings E.C."/>
            <person name="Chiamaka E.L."/>
            <person name="Frigard R.A."/>
            <person name="Pippel M."/>
            <person name="Attardo G.M."/>
            <person name="Benoit J.B."/>
            <person name="Bornberg-Bauer E."/>
            <person name="Tobe S.S."/>
        </authorList>
    </citation>
    <scope>NUCLEOTIDE SEQUENCE</scope>
    <source>
        <strain evidence="24">Stay&amp;Tobe</strain>
    </source>
</reference>
<dbReference type="CDD" id="cd02440">
    <property type="entry name" value="AdoMet_MTases"/>
    <property type="match status" value="1"/>
</dbReference>
<keyword evidence="13" id="KW-0408">Iron</keyword>
<dbReference type="InterPro" id="IPR005123">
    <property type="entry name" value="Oxoglu/Fe-dep_dioxygenase_dom"/>
</dbReference>
<evidence type="ECO:0000256" key="13">
    <source>
        <dbReference type="ARBA" id="ARBA00023004"/>
    </source>
</evidence>
<feature type="domain" description="Fe2OG dioxygenase" evidence="23">
    <location>
        <begin position="222"/>
        <end position="328"/>
    </location>
</feature>
<dbReference type="PANTHER" id="PTHR13069:SF21">
    <property type="entry name" value="ALKYLATED DNA REPAIR PROTEIN ALKB HOMOLOG 8"/>
    <property type="match status" value="1"/>
</dbReference>
<keyword evidence="15" id="KW-0511">Multifunctional enzyme</keyword>
<dbReference type="InterPro" id="IPR029063">
    <property type="entry name" value="SAM-dependent_MTases_sf"/>
</dbReference>
<dbReference type="EMBL" id="JASPKZ010000037">
    <property type="protein sequence ID" value="KAJ9601051.1"/>
    <property type="molecule type" value="Genomic_DNA"/>
</dbReference>
<dbReference type="GO" id="GO:0000049">
    <property type="term" value="F:tRNA binding"/>
    <property type="evidence" value="ECO:0007669"/>
    <property type="project" value="TreeGrafter"/>
</dbReference>
<feature type="region of interest" description="Disordered" evidence="21">
    <location>
        <begin position="505"/>
        <end position="533"/>
    </location>
</feature>
<dbReference type="InterPro" id="IPR012677">
    <property type="entry name" value="Nucleotide-bd_a/b_plait_sf"/>
</dbReference>
<evidence type="ECO:0000256" key="21">
    <source>
        <dbReference type="SAM" id="MobiDB-lite"/>
    </source>
</evidence>
<evidence type="ECO:0000256" key="6">
    <source>
        <dbReference type="ARBA" id="ARBA00022490"/>
    </source>
</evidence>
<dbReference type="PROSITE" id="PS50102">
    <property type="entry name" value="RRM"/>
    <property type="match status" value="1"/>
</dbReference>
<accession>A0AAD8ALY7</accession>
<comment type="function">
    <text evidence="17">Catalyzes the methylation of 5-carboxymethyl uridine to 5-methylcarboxymethyl uridine at the wobble position of the anticodon loop in tRNA via its methyltransferase domain. Catalyzes the last step in the formation of 5-methylcarboxymethyl uridine at the wobble position of the anticodon loop in target tRNA. Has a preference for tRNA(Arg) and tRNA(Glu), and does not bind tRNA(Lys). Binds tRNA and catalyzes the iron and alpha-ketoglutarate dependent hydroxylation of 5-methylcarboxymethyl uridine at the wobble position of the anticodon loop in tRNA via its dioxygenase domain, giving rise to 5-(S)-methoxycarbonylhydroxymethyluridine; has a preference for tRNA(Gly). Required for normal survival after DNA damage. May inhibit apoptosis and promote cell survival and angiogenesis.</text>
</comment>
<dbReference type="Proteomes" id="UP001233999">
    <property type="component" value="Unassembled WGS sequence"/>
</dbReference>
<evidence type="ECO:0000256" key="5">
    <source>
        <dbReference type="ARBA" id="ARBA00012808"/>
    </source>
</evidence>
<evidence type="ECO:0000256" key="17">
    <source>
        <dbReference type="ARBA" id="ARBA00045506"/>
    </source>
</evidence>
<comment type="similarity">
    <text evidence="4">Belongs to the alkB family.</text>
</comment>
<keyword evidence="14" id="KW-0539">Nucleus</keyword>
<organism evidence="24 25">
    <name type="scientific">Diploptera punctata</name>
    <name type="common">Pacific beetle cockroach</name>
    <dbReference type="NCBI Taxonomy" id="6984"/>
    <lineage>
        <taxon>Eukaryota</taxon>
        <taxon>Metazoa</taxon>
        <taxon>Ecdysozoa</taxon>
        <taxon>Arthropoda</taxon>
        <taxon>Hexapoda</taxon>
        <taxon>Insecta</taxon>
        <taxon>Pterygota</taxon>
        <taxon>Neoptera</taxon>
        <taxon>Polyneoptera</taxon>
        <taxon>Dictyoptera</taxon>
        <taxon>Blattodea</taxon>
        <taxon>Blaberoidea</taxon>
        <taxon>Blaberidae</taxon>
        <taxon>Diplopterinae</taxon>
        <taxon>Diploptera</taxon>
    </lineage>
</organism>
<dbReference type="Gene3D" id="2.60.120.590">
    <property type="entry name" value="Alpha-ketoglutarate-dependent dioxygenase AlkB-like"/>
    <property type="match status" value="1"/>
</dbReference>
<dbReference type="Gene3D" id="3.30.70.330">
    <property type="match status" value="1"/>
</dbReference>
<comment type="subcellular location">
    <subcellularLocation>
        <location evidence="3">Cytoplasm</location>
    </subcellularLocation>
    <subcellularLocation>
        <location evidence="2">Nucleus</location>
    </subcellularLocation>
</comment>
<evidence type="ECO:0000256" key="12">
    <source>
        <dbReference type="ARBA" id="ARBA00022884"/>
    </source>
</evidence>
<dbReference type="GO" id="GO:0008757">
    <property type="term" value="F:S-adenosylmethionine-dependent methyltransferase activity"/>
    <property type="evidence" value="ECO:0007669"/>
    <property type="project" value="InterPro"/>
</dbReference>
<dbReference type="CDD" id="cd12431">
    <property type="entry name" value="RRM_ALKBH8"/>
    <property type="match status" value="1"/>
</dbReference>
<reference evidence="24" key="2">
    <citation type="submission" date="2023-05" db="EMBL/GenBank/DDBJ databases">
        <authorList>
            <person name="Fouks B."/>
        </authorList>
    </citation>
    <scope>NUCLEOTIDE SEQUENCE</scope>
    <source>
        <strain evidence="24">Stay&amp;Tobe</strain>
        <tissue evidence="24">Testes</tissue>
    </source>
</reference>
<keyword evidence="11" id="KW-0862">Zinc</keyword>
<sequence length="631" mass="71673">MSTSNLSMIGKTFKKKAERKQTKAKNILFRECGIHCSCNPTRYIMVANAGLGTGLQEEELLELCSTYGEIEEIVMLPGKSYCFIIFKNVQNASEAYIAINGKMKITSSDSGPLNLVYAEKVPEVLHSWKYKDKPSGLILLEDFVSNEEEKMLLEIVNYVVEMQQFVTCKTLKHRKVKHYGYEFKYDTNNVDKDSPLNEPLPSECNFLLDRLASRNCSILTTFPNQLTVNQYQPGQGIPPHVDTHSAFEDPILSLSLGSSVVMEFKNEDGLVIPILLRQRSLLIMSQESRYAWSHGITPRKMDIVPSTNGNLTIQQRGQRTSFTFRVIRNGECDCKYQKQCDSYQRKNKSMEPNIGNELAEKLETHHVHEVYEEIANHFSETRHKPWPNVVEFIQSLPFGSVLVDVGCGNGKYFGHKAGLFEIGCDRSFGLTAVCQERGFEVFNCNCLSIPLKSGIADGCISIAVIHHLATKERRLRAIEEIIRILQPDGKALIYVWAKDQERHKKSSYLKQDRKNRKDGNSESKPKKVSNDGVAGENMVSSVLPSLPVHTNRTQFQHHDLLVPWKLKPGQNSKSETKPDEQNTSDLVPTFYRYYHVFEEGELEQLCGMVKGAKIVSSYYDQGNWCIILQKS</sequence>
<dbReference type="SUPFAM" id="SSF51197">
    <property type="entry name" value="Clavaminate synthase-like"/>
    <property type="match status" value="1"/>
</dbReference>
<feature type="domain" description="RRM" evidence="22">
    <location>
        <begin position="42"/>
        <end position="120"/>
    </location>
</feature>
<dbReference type="Pfam" id="PF13532">
    <property type="entry name" value="2OG-FeII_Oxy_2"/>
    <property type="match status" value="1"/>
</dbReference>
<dbReference type="InterPro" id="IPR013216">
    <property type="entry name" value="Methyltransf_11"/>
</dbReference>
<gene>
    <name evidence="24" type="ORF">L9F63_000786</name>
</gene>
<evidence type="ECO:0000256" key="16">
    <source>
        <dbReference type="ARBA" id="ARBA00034996"/>
    </source>
</evidence>
<dbReference type="InterPro" id="IPR034256">
    <property type="entry name" value="ALKBH8_RRM"/>
</dbReference>
<evidence type="ECO:0000259" key="22">
    <source>
        <dbReference type="PROSITE" id="PS50102"/>
    </source>
</evidence>
<name>A0AAD8ALY7_DIPPU</name>
<evidence type="ECO:0000256" key="19">
    <source>
        <dbReference type="ARBA" id="ARBA00049802"/>
    </source>
</evidence>
<evidence type="ECO:0000256" key="15">
    <source>
        <dbReference type="ARBA" id="ARBA00023268"/>
    </source>
</evidence>
<dbReference type="GO" id="GO:0046872">
    <property type="term" value="F:metal ion binding"/>
    <property type="evidence" value="ECO:0007669"/>
    <property type="project" value="UniProtKB-KW"/>
</dbReference>
<dbReference type="InterPro" id="IPR037151">
    <property type="entry name" value="AlkB-like_sf"/>
</dbReference>
<keyword evidence="7" id="KW-0489">Methyltransferase</keyword>
<evidence type="ECO:0000256" key="10">
    <source>
        <dbReference type="ARBA" id="ARBA00022723"/>
    </source>
</evidence>
<dbReference type="InterPro" id="IPR027450">
    <property type="entry name" value="AlkB-like"/>
</dbReference>
<evidence type="ECO:0000256" key="4">
    <source>
        <dbReference type="ARBA" id="ARBA00007879"/>
    </source>
</evidence>
<evidence type="ECO:0000256" key="3">
    <source>
        <dbReference type="ARBA" id="ARBA00004496"/>
    </source>
</evidence>
<dbReference type="GO" id="GO:0005737">
    <property type="term" value="C:cytoplasm"/>
    <property type="evidence" value="ECO:0007669"/>
    <property type="project" value="UniProtKB-SubCell"/>
</dbReference>
<keyword evidence="6" id="KW-0963">Cytoplasm</keyword>
<feature type="compositionally biased region" description="Basic and acidic residues" evidence="21">
    <location>
        <begin position="510"/>
        <end position="529"/>
    </location>
</feature>
<dbReference type="PROSITE" id="PS51471">
    <property type="entry name" value="FE2OG_OXY"/>
    <property type="match status" value="1"/>
</dbReference>
<dbReference type="GO" id="GO:0030488">
    <property type="term" value="P:tRNA methylation"/>
    <property type="evidence" value="ECO:0007669"/>
    <property type="project" value="TreeGrafter"/>
</dbReference>
<evidence type="ECO:0000256" key="8">
    <source>
        <dbReference type="ARBA" id="ARBA00022679"/>
    </source>
</evidence>
<comment type="cofactor">
    <cofactor evidence="1">
        <name>Fe(2+)</name>
        <dbReference type="ChEBI" id="CHEBI:29033"/>
    </cofactor>
</comment>